<proteinExistence type="predicted"/>
<dbReference type="AlphaFoldDB" id="A0A1Y1UHF0"/>
<dbReference type="EMBL" id="NBSH01000007">
    <property type="protein sequence ID" value="ORX36904.1"/>
    <property type="molecule type" value="Genomic_DNA"/>
</dbReference>
<dbReference type="GeneID" id="33557829"/>
<reference evidence="2 3" key="1">
    <citation type="submission" date="2017-03" db="EMBL/GenBank/DDBJ databases">
        <title>Widespread Adenine N6-methylation of Active Genes in Fungi.</title>
        <authorList>
            <consortium name="DOE Joint Genome Institute"/>
            <person name="Mondo S.J."/>
            <person name="Dannebaum R.O."/>
            <person name="Kuo R.C."/>
            <person name="Louie K.B."/>
            <person name="Bewick A.J."/>
            <person name="Labutti K."/>
            <person name="Haridas S."/>
            <person name="Kuo A."/>
            <person name="Salamov A."/>
            <person name="Ahrendt S.R."/>
            <person name="Lau R."/>
            <person name="Bowen B.P."/>
            <person name="Lipzen A."/>
            <person name="Sullivan W."/>
            <person name="Andreopoulos W.B."/>
            <person name="Clum A."/>
            <person name="Lindquist E."/>
            <person name="Daum C."/>
            <person name="Northen T.R."/>
            <person name="Ramamoorthy G."/>
            <person name="Schmitz R.J."/>
            <person name="Gryganskyi A."/>
            <person name="Culley D."/>
            <person name="Magnuson J."/>
            <person name="James T.Y."/>
            <person name="O'Malley M.A."/>
            <person name="Stajich J.E."/>
            <person name="Spatafora J.W."/>
            <person name="Visel A."/>
            <person name="Grigoriev I.V."/>
        </authorList>
    </citation>
    <scope>NUCLEOTIDE SEQUENCE [LARGE SCALE GENOMIC DNA]</scope>
    <source>
        <strain evidence="2 3">NRRL Y-17943</strain>
    </source>
</reference>
<comment type="caution">
    <text evidence="2">The sequence shown here is derived from an EMBL/GenBank/DDBJ whole genome shotgun (WGS) entry which is preliminary data.</text>
</comment>
<name>A0A1Y1UHF0_9TREE</name>
<gene>
    <name evidence="2" type="ORF">BD324DRAFT_627641</name>
</gene>
<sequence>MLTVILAVSSVPLLRRQEPDVSFSRLPAPAQFSLSFNQGSDAQVDSSSVTSPPSPTSSSLPSSFSPSTSSSPSISSAPDAVGFHLNAAPSFAPSSPPSRTVRTLMGPIYTDGSPTVSIVNGEQTTFVRFKSGSGRRLDRDRAPSWAKRSIALSLMMIVSISCT</sequence>
<protein>
    <submittedName>
        <fullName evidence="2">Uncharacterized protein</fullName>
    </submittedName>
</protein>
<keyword evidence="3" id="KW-1185">Reference proteome</keyword>
<feature type="region of interest" description="Disordered" evidence="1">
    <location>
        <begin position="41"/>
        <end position="76"/>
    </location>
</feature>
<evidence type="ECO:0000313" key="2">
    <source>
        <dbReference type="EMBL" id="ORX36904.1"/>
    </source>
</evidence>
<dbReference type="RefSeq" id="XP_021870973.1">
    <property type="nucleotide sequence ID" value="XM_022016020.1"/>
</dbReference>
<feature type="compositionally biased region" description="Low complexity" evidence="1">
    <location>
        <begin position="46"/>
        <end position="76"/>
    </location>
</feature>
<evidence type="ECO:0000313" key="3">
    <source>
        <dbReference type="Proteomes" id="UP000193218"/>
    </source>
</evidence>
<organism evidence="2 3">
    <name type="scientific">Kockovaella imperatae</name>
    <dbReference type="NCBI Taxonomy" id="4999"/>
    <lineage>
        <taxon>Eukaryota</taxon>
        <taxon>Fungi</taxon>
        <taxon>Dikarya</taxon>
        <taxon>Basidiomycota</taxon>
        <taxon>Agaricomycotina</taxon>
        <taxon>Tremellomycetes</taxon>
        <taxon>Tremellales</taxon>
        <taxon>Cuniculitremaceae</taxon>
        <taxon>Kockovaella</taxon>
    </lineage>
</organism>
<dbReference type="InParanoid" id="A0A1Y1UHF0"/>
<accession>A0A1Y1UHF0</accession>
<dbReference type="Proteomes" id="UP000193218">
    <property type="component" value="Unassembled WGS sequence"/>
</dbReference>
<evidence type="ECO:0000256" key="1">
    <source>
        <dbReference type="SAM" id="MobiDB-lite"/>
    </source>
</evidence>